<evidence type="ECO:0000256" key="2">
    <source>
        <dbReference type="ARBA" id="ARBA00013164"/>
    </source>
</evidence>
<evidence type="ECO:0000259" key="12">
    <source>
        <dbReference type="Pfam" id="PF08264"/>
    </source>
</evidence>
<keyword evidence="7 9" id="KW-0030">Aminoacyl-tRNA synthetase</keyword>
<dbReference type="InterPro" id="IPR009008">
    <property type="entry name" value="Val/Leu/Ile-tRNA-synth_edit"/>
</dbReference>
<evidence type="ECO:0000256" key="9">
    <source>
        <dbReference type="RuleBase" id="RU363039"/>
    </source>
</evidence>
<dbReference type="SUPFAM" id="SSF47323">
    <property type="entry name" value="Anticodon-binding domain of a subclass of class I aminoacyl-tRNA synthetases"/>
    <property type="match status" value="1"/>
</dbReference>
<dbReference type="Pfam" id="PF08264">
    <property type="entry name" value="Anticodon_1"/>
    <property type="match status" value="1"/>
</dbReference>
<dbReference type="GO" id="GO:0005524">
    <property type="term" value="F:ATP binding"/>
    <property type="evidence" value="ECO:0007669"/>
    <property type="project" value="UniProtKB-KW"/>
</dbReference>
<feature type="domain" description="Aminoacyl-tRNA synthetase class Ia" evidence="11">
    <location>
        <begin position="11"/>
        <end position="393"/>
    </location>
</feature>
<protein>
    <recommendedName>
        <fullName evidence="2 8">Leucine--tRNA ligase</fullName>
        <ecNumber evidence="2 8">6.1.1.4</ecNumber>
    </recommendedName>
</protein>
<dbReference type="eggNOG" id="arCOG00809">
    <property type="taxonomic scope" value="Archaea"/>
</dbReference>
<dbReference type="GO" id="GO:0004823">
    <property type="term" value="F:leucine-tRNA ligase activity"/>
    <property type="evidence" value="ECO:0007669"/>
    <property type="project" value="UniProtKB-UniRule"/>
</dbReference>
<gene>
    <name evidence="14" type="primary">leuS</name>
    <name evidence="14" type="ORF">C485_12960</name>
</gene>
<dbReference type="Pfam" id="PF09334">
    <property type="entry name" value="tRNA-synt_1g"/>
    <property type="match status" value="1"/>
</dbReference>
<evidence type="ECO:0000256" key="4">
    <source>
        <dbReference type="ARBA" id="ARBA00022741"/>
    </source>
</evidence>
<evidence type="ECO:0000256" key="7">
    <source>
        <dbReference type="ARBA" id="ARBA00023146"/>
    </source>
</evidence>
<dbReference type="InterPro" id="IPR015413">
    <property type="entry name" value="Methionyl/Leucyl_tRNA_Synth"/>
</dbReference>
<comment type="similarity">
    <text evidence="1 9">Belongs to the class-I aminoacyl-tRNA synthetase family.</text>
</comment>
<dbReference type="EC" id="6.1.1.4" evidence="2 8"/>
<dbReference type="Gene3D" id="1.10.10.720">
    <property type="entry name" value="leucyl-tRNA synthetase"/>
    <property type="match status" value="1"/>
</dbReference>
<dbReference type="AlphaFoldDB" id="L9ZFF8"/>
<feature type="domain" description="Methionyl/Valyl/Leucyl/Isoleucyl-tRNA synthetase anticodon-binding" evidence="12">
    <location>
        <begin position="582"/>
        <end position="708"/>
    </location>
</feature>
<dbReference type="PANTHER" id="PTHR45794:SF1">
    <property type="entry name" value="LEUCINE--TRNA LIGASE, CYTOPLASMIC"/>
    <property type="match status" value="1"/>
</dbReference>
<keyword evidence="4 9" id="KW-0547">Nucleotide-binding</keyword>
<evidence type="ECO:0000313" key="15">
    <source>
        <dbReference type="Proteomes" id="UP000011511"/>
    </source>
</evidence>
<feature type="region of interest" description="Disordered" evidence="10">
    <location>
        <begin position="809"/>
        <end position="828"/>
    </location>
</feature>
<dbReference type="Gene3D" id="3.40.50.620">
    <property type="entry name" value="HUPs"/>
    <property type="match status" value="1"/>
</dbReference>
<evidence type="ECO:0000313" key="14">
    <source>
        <dbReference type="EMBL" id="ELY85185.1"/>
    </source>
</evidence>
<accession>L9ZFF8</accession>
<dbReference type="GO" id="GO:0002161">
    <property type="term" value="F:aminoacyl-tRNA deacylase activity"/>
    <property type="evidence" value="ECO:0007669"/>
    <property type="project" value="InterPro"/>
</dbReference>
<dbReference type="PANTHER" id="PTHR45794">
    <property type="entry name" value="LEUCYL-TRNA SYNTHETASE"/>
    <property type="match status" value="1"/>
</dbReference>
<keyword evidence="5 9" id="KW-0067">ATP-binding</keyword>
<dbReference type="SUPFAM" id="SSF52374">
    <property type="entry name" value="Nucleotidylyl transferase"/>
    <property type="match status" value="1"/>
</dbReference>
<dbReference type="CDD" id="cd07959">
    <property type="entry name" value="Anticodon_Ia_Leu_AEc"/>
    <property type="match status" value="1"/>
</dbReference>
<dbReference type="NCBIfam" id="NF008957">
    <property type="entry name" value="PRK12300.1"/>
    <property type="match status" value="1"/>
</dbReference>
<evidence type="ECO:0000256" key="10">
    <source>
        <dbReference type="SAM" id="MobiDB-lite"/>
    </source>
</evidence>
<dbReference type="NCBIfam" id="TIGR00395">
    <property type="entry name" value="leuS_arch"/>
    <property type="match status" value="1"/>
</dbReference>
<dbReference type="PATRIC" id="fig|1227494.3.peg.2599"/>
<dbReference type="Gene3D" id="1.10.730.10">
    <property type="entry name" value="Isoleucyl-tRNA Synthetase, Domain 1"/>
    <property type="match status" value="1"/>
</dbReference>
<dbReference type="Gene3D" id="3.90.740.10">
    <property type="entry name" value="Valyl/Leucyl/Isoleucyl-tRNA synthetase, editing domain"/>
    <property type="match status" value="1"/>
</dbReference>
<dbReference type="InterPro" id="IPR009080">
    <property type="entry name" value="tRNAsynth_Ia_anticodon-bd"/>
</dbReference>
<evidence type="ECO:0000256" key="3">
    <source>
        <dbReference type="ARBA" id="ARBA00022598"/>
    </source>
</evidence>
<comment type="caution">
    <text evidence="14">The sequence shown here is derived from an EMBL/GenBank/DDBJ whole genome shotgun (WGS) entry which is preliminary data.</text>
</comment>
<feature type="compositionally biased region" description="Basic and acidic residues" evidence="10">
    <location>
        <begin position="814"/>
        <end position="828"/>
    </location>
</feature>
<evidence type="ECO:0000259" key="13">
    <source>
        <dbReference type="Pfam" id="PF09334"/>
    </source>
</evidence>
<proteinExistence type="inferred from homology"/>
<reference evidence="14 15" key="1">
    <citation type="journal article" date="2014" name="PLoS Genet.">
        <title>Phylogenetically driven sequencing of extremely halophilic archaea reveals strategies for static and dynamic osmo-response.</title>
        <authorList>
            <person name="Becker E.A."/>
            <person name="Seitzer P.M."/>
            <person name="Tritt A."/>
            <person name="Larsen D."/>
            <person name="Krusor M."/>
            <person name="Yao A.I."/>
            <person name="Wu D."/>
            <person name="Madern D."/>
            <person name="Eisen J.A."/>
            <person name="Darling A.E."/>
            <person name="Facciotti M.T."/>
        </authorList>
    </citation>
    <scope>NUCLEOTIDE SEQUENCE [LARGE SCALE GENOMIC DNA]</scope>
    <source>
        <strain evidence="14 15">JCM 12890</strain>
    </source>
</reference>
<dbReference type="GO" id="GO:0006429">
    <property type="term" value="P:leucyl-tRNA aminoacylation"/>
    <property type="evidence" value="ECO:0007669"/>
    <property type="project" value="UniProtKB-UniRule"/>
</dbReference>
<dbReference type="Gene3D" id="3.30.2320.20">
    <property type="entry name" value="Class I aminoacyl-tRNA synthetases (RS)"/>
    <property type="match status" value="1"/>
</dbReference>
<dbReference type="Proteomes" id="UP000011511">
    <property type="component" value="Unassembled WGS sequence"/>
</dbReference>
<organism evidence="14 15">
    <name type="scientific">Natrinema altunense (strain JCM 12890 / CGMCC 1.3731 / AJ2)</name>
    <dbReference type="NCBI Taxonomy" id="1227494"/>
    <lineage>
        <taxon>Archaea</taxon>
        <taxon>Methanobacteriati</taxon>
        <taxon>Methanobacteriota</taxon>
        <taxon>Stenosarchaea group</taxon>
        <taxon>Halobacteria</taxon>
        <taxon>Halobacteriales</taxon>
        <taxon>Natrialbaceae</taxon>
        <taxon>Natrinema</taxon>
    </lineage>
</organism>
<name>L9ZFF8_NATA2</name>
<dbReference type="InterPro" id="IPR004493">
    <property type="entry name" value="Leu-tRNA-synth_Ia_arc/euk"/>
</dbReference>
<evidence type="ECO:0000256" key="8">
    <source>
        <dbReference type="NCBIfam" id="TIGR00395"/>
    </source>
</evidence>
<dbReference type="SUPFAM" id="SSF50677">
    <property type="entry name" value="ValRS/IleRS/LeuRS editing domain"/>
    <property type="match status" value="1"/>
</dbReference>
<keyword evidence="3 9" id="KW-0436">Ligase</keyword>
<dbReference type="InterPro" id="IPR014729">
    <property type="entry name" value="Rossmann-like_a/b/a_fold"/>
</dbReference>
<dbReference type="InterPro" id="IPR002300">
    <property type="entry name" value="aa-tRNA-synth_Ia"/>
</dbReference>
<dbReference type="EMBL" id="AOIK01000032">
    <property type="protein sequence ID" value="ELY85185.1"/>
    <property type="molecule type" value="Genomic_DNA"/>
</dbReference>
<dbReference type="Pfam" id="PF00133">
    <property type="entry name" value="tRNA-synt_1"/>
    <property type="match status" value="1"/>
</dbReference>
<evidence type="ECO:0000256" key="1">
    <source>
        <dbReference type="ARBA" id="ARBA00005594"/>
    </source>
</evidence>
<sequence>MGFAQYFIENYYKTNLRALGVSIDWRREFTTHDERYQRFIQWQYQTLHDRGLLEQGLHPVKYCTSEDQPVTTHDILEGEHTDFQEYSLIKFQGDDLLDEAVVPTATLRPETVRGVTNVYVNPDATYVRADVDGESWLVSTEAVEKLQMQAHDVSITGEIPGEELVGSRLTNPVTDESIPVFPGEFVDSNGGTGVVMSVPAHSPDDWLELHRLQSDEEYLAEYGLDPEVVRSIEPQAVVSTEEYGEIPARDVVERNDISSVDDPELSEVTETLYEREYHQGRLIDEYDDKYAGKVIEDVRDQLRAEYEADGIADSLYDFAEEVICRCGGNVEVAKQESWFIRYNDESWKQKTRQAVKQLEPVPENTREQFHHAIGWLEEWPCIRNFGLGTPLPADEDFIIEPLSDSTIYPAYYTVAHRLQDIPPEELDKEFFDALFFGPEAVEDPDERALDLRQEWQYWYPVNVRLSANDLVENHLTFYLYHHAELFEKPMWPEGITIMGMGLLEGRGMSSSSGHVVLPDNAVSKYGADAVRLFLFNSSEPWQDFNWKEESVSSARDQIESFYQRAMEVIEMPEGEQSLERIDRWLLSKLQDAIRETTTAMEDYETRSASQTALYQMNKHLRWYRRRTDRDRPGARWTQRQVLETRLRLLAPFVPFVTNELYEQLAGEPVEDASWPTVNEEFDDERAKLQEELIRDLTDDIRDIAEVTDTDPDTITLTLADKWKHEVFETIVAADFEVDVAMEELMTTDEMRKRGDTVSDLVTQFVDRFRGRDEAELTLLTDINERGVYESAVEFLANEFDASVEIDVGDAPGTETEKADPFRPAIHIE</sequence>
<dbReference type="InterPro" id="IPR013155">
    <property type="entry name" value="M/V/L/I-tRNA-synth_anticd-bd"/>
</dbReference>
<keyword evidence="15" id="KW-1185">Reference proteome</keyword>
<keyword evidence="6 9" id="KW-0648">Protein biosynthesis</keyword>
<evidence type="ECO:0000259" key="11">
    <source>
        <dbReference type="Pfam" id="PF00133"/>
    </source>
</evidence>
<evidence type="ECO:0000256" key="6">
    <source>
        <dbReference type="ARBA" id="ARBA00022917"/>
    </source>
</evidence>
<feature type="domain" description="Methionyl/Leucyl tRNA synthetase" evidence="13">
    <location>
        <begin position="452"/>
        <end position="551"/>
    </location>
</feature>
<evidence type="ECO:0000256" key="5">
    <source>
        <dbReference type="ARBA" id="ARBA00022840"/>
    </source>
</evidence>